<evidence type="ECO:0000313" key="3">
    <source>
        <dbReference type="EMBL" id="CAL8138734.1"/>
    </source>
</evidence>
<evidence type="ECO:0000313" key="4">
    <source>
        <dbReference type="Proteomes" id="UP001642540"/>
    </source>
</evidence>
<keyword evidence="1" id="KW-0472">Membrane</keyword>
<name>A0ABP1RY32_9HEXA</name>
<keyword evidence="1" id="KW-0812">Transmembrane</keyword>
<protein>
    <recommendedName>
        <fullName evidence="2">VWFC domain-containing protein</fullName>
    </recommendedName>
</protein>
<dbReference type="PANTHER" id="PTHR15256:SF6">
    <property type="entry name" value="INTEGRAL MEMBRANE PROTEIN DGCR2_IDD"/>
    <property type="match status" value="1"/>
</dbReference>
<dbReference type="EMBL" id="CAXLJM020000124">
    <property type="protein sequence ID" value="CAL8138734.1"/>
    <property type="molecule type" value="Genomic_DNA"/>
</dbReference>
<gene>
    <name evidence="3" type="ORF">ODALV1_LOCUS27506</name>
</gene>
<reference evidence="3 4" key="1">
    <citation type="submission" date="2024-08" db="EMBL/GenBank/DDBJ databases">
        <authorList>
            <person name="Cucini C."/>
            <person name="Frati F."/>
        </authorList>
    </citation>
    <scope>NUCLEOTIDE SEQUENCE [LARGE SCALE GENOMIC DNA]</scope>
</reference>
<feature type="transmembrane region" description="Helical" evidence="1">
    <location>
        <begin position="270"/>
        <end position="291"/>
    </location>
</feature>
<dbReference type="InterPro" id="IPR042378">
    <property type="entry name" value="IDD"/>
</dbReference>
<dbReference type="InterPro" id="IPR001007">
    <property type="entry name" value="VWF_dom"/>
</dbReference>
<dbReference type="SUPFAM" id="SSF57603">
    <property type="entry name" value="FnI-like domain"/>
    <property type="match status" value="1"/>
</dbReference>
<accession>A0ABP1RY32</accession>
<evidence type="ECO:0000259" key="2">
    <source>
        <dbReference type="SMART" id="SM00214"/>
    </source>
</evidence>
<feature type="domain" description="VWFC" evidence="2">
    <location>
        <begin position="192"/>
        <end position="252"/>
    </location>
</feature>
<keyword evidence="1" id="KW-1133">Transmembrane helix</keyword>
<keyword evidence="4" id="KW-1185">Reference proteome</keyword>
<comment type="caution">
    <text evidence="3">The sequence shown here is derived from an EMBL/GenBank/DDBJ whole genome shotgun (WGS) entry which is preliminary data.</text>
</comment>
<sequence length="314" mass="35365">MSFPFGFLTSSSTAAGNVTNQTKQMSELIGQHCIDLHQRLVPHGVHFSPGPDECTLCACDNGEAKWCKAILCTPPEDCKSYKLGDSCCDFICLDDFLKAGDDNPYGKDPFVNRPRMTPAFLPKEVMVAAVILMSIYLALFLASRRRHYQIQGFEINILNMIISFGVLTTPSTPFGNVTNPTNQLIQPMGKSCIDLYQRRVRHGVQFSPWPDECALCTCVHGKAKRCKEVVCSPPQTCKSYKIGNSSCCDFLCFDDSFKDDLNRPTLLTRLLRNALILVIFLVFMYLVLFYASGRKHYRIEIQGKIFILNLWKLA</sequence>
<proteinExistence type="predicted"/>
<evidence type="ECO:0000256" key="1">
    <source>
        <dbReference type="SAM" id="Phobius"/>
    </source>
</evidence>
<feature type="domain" description="VWFC" evidence="2">
    <location>
        <begin position="33"/>
        <end position="92"/>
    </location>
</feature>
<dbReference type="PANTHER" id="PTHR15256">
    <property type="entry name" value="INTEGRAL MEMBRANE PROTEIN DGCR2/IDD"/>
    <property type="match status" value="1"/>
</dbReference>
<feature type="transmembrane region" description="Helical" evidence="1">
    <location>
        <begin position="125"/>
        <end position="143"/>
    </location>
</feature>
<feature type="transmembrane region" description="Helical" evidence="1">
    <location>
        <begin position="155"/>
        <end position="174"/>
    </location>
</feature>
<organism evidence="3 4">
    <name type="scientific">Orchesella dallaii</name>
    <dbReference type="NCBI Taxonomy" id="48710"/>
    <lineage>
        <taxon>Eukaryota</taxon>
        <taxon>Metazoa</taxon>
        <taxon>Ecdysozoa</taxon>
        <taxon>Arthropoda</taxon>
        <taxon>Hexapoda</taxon>
        <taxon>Collembola</taxon>
        <taxon>Entomobryomorpha</taxon>
        <taxon>Entomobryoidea</taxon>
        <taxon>Orchesellidae</taxon>
        <taxon>Orchesellinae</taxon>
        <taxon>Orchesella</taxon>
    </lineage>
</organism>
<dbReference type="SMART" id="SM00214">
    <property type="entry name" value="VWC"/>
    <property type="match status" value="2"/>
</dbReference>
<dbReference type="Proteomes" id="UP001642540">
    <property type="component" value="Unassembled WGS sequence"/>
</dbReference>